<comment type="caution">
    <text evidence="3">The sequence shown here is derived from an EMBL/GenBank/DDBJ whole genome shotgun (WGS) entry which is preliminary data.</text>
</comment>
<dbReference type="EMBL" id="BCMJ01000004">
    <property type="protein sequence ID" value="GAX08098.1"/>
    <property type="molecule type" value="Genomic_DNA"/>
</dbReference>
<comment type="similarity">
    <text evidence="1">Belongs to the CapA family.</text>
</comment>
<reference evidence="3 4" key="1">
    <citation type="submission" date="2015-11" db="EMBL/GenBank/DDBJ databases">
        <title>Draft genome sequences of new species of the genus Lactobacillus isolated from orchardgrass silage.</title>
        <authorList>
            <person name="Tohno M."/>
            <person name="Tanizawa Y."/>
            <person name="Arita M."/>
        </authorList>
    </citation>
    <scope>NUCLEOTIDE SEQUENCE [LARGE SCALE GENOMIC DNA]</scope>
    <source>
        <strain evidence="3 4">IWT5</strain>
    </source>
</reference>
<feature type="domain" description="Capsule synthesis protein CapA" evidence="2">
    <location>
        <begin position="4"/>
        <end position="316"/>
    </location>
</feature>
<dbReference type="InterPro" id="IPR029052">
    <property type="entry name" value="Metallo-depent_PP-like"/>
</dbReference>
<sequence>MKTKFAAVGDAIIQRHMPSGGYPGFKAVQSIIQDADASIFNLETTVHKYESYGSQYSGGGYFCSDPSILKDLKEFGFSATTFANNHTMDYSYGGLTKTLDYVNAAGIPLAGAGRNMQEAAQPAYYDSPNGRIGVIGVTSSFNPAAIAGDASAYLPGRPGLNPLRYHATYFVTPDQGNALAKIIDATHADDNNRLLRKAGFQPKVPDNTIALGDYRFKIAAQPGHITEVDEKDMNRIQRSIEEAKDQADFAVVSIHCHEMKVEDRESIPDFLEQFARACIDCGADAVVGHGPHTIRAVEIYRDRPIFYSLGDFILNIQSMNKAPADYFEMYDLPTDSTIKELFNAQWAGYTRGMQVDPKLYQAFIPDWTIENGKLTSVEIRPVELGYDYSLSDGRKGWPTISNKGDILQRLAKLSEPYGTHFQINGDKASIEL</sequence>
<dbReference type="SUPFAM" id="SSF56300">
    <property type="entry name" value="Metallo-dependent phosphatases"/>
    <property type="match status" value="1"/>
</dbReference>
<dbReference type="RefSeq" id="WP_180245682.1">
    <property type="nucleotide sequence ID" value="NZ_BCMJ01000004.1"/>
</dbReference>
<evidence type="ECO:0000313" key="4">
    <source>
        <dbReference type="Proteomes" id="UP000223370"/>
    </source>
</evidence>
<dbReference type="PANTHER" id="PTHR33393:SF11">
    <property type="entry name" value="POLYGLUTAMINE SYNTHESIS ACCESSORY PROTEIN RV0574C-RELATED"/>
    <property type="match status" value="1"/>
</dbReference>
<gene>
    <name evidence="3" type="primary">capA</name>
    <name evidence="3" type="ORF">IWT5_01250</name>
</gene>
<dbReference type="InterPro" id="IPR052169">
    <property type="entry name" value="CW_Biosynth-Accessory"/>
</dbReference>
<dbReference type="InterPro" id="IPR019079">
    <property type="entry name" value="Capsule_synth_CapA"/>
</dbReference>
<name>A0A1Z5J2V0_9LACO</name>
<dbReference type="PANTHER" id="PTHR33393">
    <property type="entry name" value="POLYGLUTAMINE SYNTHESIS ACCESSORY PROTEIN RV0574C-RELATED"/>
    <property type="match status" value="1"/>
</dbReference>
<dbReference type="Pfam" id="PF09587">
    <property type="entry name" value="PGA_cap"/>
    <property type="match status" value="1"/>
</dbReference>
<evidence type="ECO:0000256" key="1">
    <source>
        <dbReference type="ARBA" id="ARBA00005662"/>
    </source>
</evidence>
<accession>A0A1Z5J2V0</accession>
<proteinExistence type="inferred from homology"/>
<dbReference type="AlphaFoldDB" id="A0A1Z5J2V0"/>
<organism evidence="3 4">
    <name type="scientific">Secundilactobacillus silagincola</name>
    <dbReference type="NCBI Taxonomy" id="1714681"/>
    <lineage>
        <taxon>Bacteria</taxon>
        <taxon>Bacillati</taxon>
        <taxon>Bacillota</taxon>
        <taxon>Bacilli</taxon>
        <taxon>Lactobacillales</taxon>
        <taxon>Lactobacillaceae</taxon>
        <taxon>Secundilactobacillus</taxon>
    </lineage>
</organism>
<dbReference type="Proteomes" id="UP000223370">
    <property type="component" value="Unassembled WGS sequence"/>
</dbReference>
<keyword evidence="4" id="KW-1185">Reference proteome</keyword>
<dbReference type="CDD" id="cd07381">
    <property type="entry name" value="MPP_CapA"/>
    <property type="match status" value="1"/>
</dbReference>
<evidence type="ECO:0000313" key="3">
    <source>
        <dbReference type="EMBL" id="GAX08098.1"/>
    </source>
</evidence>
<dbReference type="Gene3D" id="3.60.21.10">
    <property type="match status" value="1"/>
</dbReference>
<evidence type="ECO:0000259" key="2">
    <source>
        <dbReference type="SMART" id="SM00854"/>
    </source>
</evidence>
<dbReference type="SMART" id="SM00854">
    <property type="entry name" value="PGA_cap"/>
    <property type="match status" value="1"/>
</dbReference>
<protein>
    <submittedName>
        <fullName evidence="3">Capsule biosynthesis protein CapA</fullName>
    </submittedName>
</protein>